<evidence type="ECO:0000259" key="4">
    <source>
        <dbReference type="PROSITE" id="PS51930"/>
    </source>
</evidence>
<comment type="pathway">
    <text evidence="1">Polyol metabolism; 1,2-propanediol degradation.</text>
</comment>
<comment type="caution">
    <text evidence="5">The sequence shown here is derived from an EMBL/GenBank/DDBJ whole genome shotgun (WGS) entry which is preliminary data.</text>
</comment>
<feature type="compositionally biased region" description="Polar residues" evidence="3">
    <location>
        <begin position="147"/>
        <end position="156"/>
    </location>
</feature>
<reference evidence="5 6" key="1">
    <citation type="submission" date="2021-03" db="EMBL/GenBank/DDBJ databases">
        <title>Five novel Rahnella species.</title>
        <authorList>
            <person name="Brady C."/>
            <person name="Asselin J."/>
            <person name="Beer S."/>
            <person name="Bruberg M.B."/>
            <person name="Crampton B."/>
            <person name="Venter S."/>
            <person name="Arnold D."/>
            <person name="Denman S."/>
        </authorList>
    </citation>
    <scope>NUCLEOTIDE SEQUENCE [LARGE SCALE GENOMIC DNA]</scope>
    <source>
        <strain evidence="5 6">H11b</strain>
    </source>
</reference>
<dbReference type="RefSeq" id="WP_217173930.1">
    <property type="nucleotide sequence ID" value="NZ_CP126169.1"/>
</dbReference>
<dbReference type="Pfam" id="PF00936">
    <property type="entry name" value="BMC"/>
    <property type="match status" value="1"/>
</dbReference>
<dbReference type="InterPro" id="IPR044872">
    <property type="entry name" value="CcmK/CsoS1_BMC"/>
</dbReference>
<evidence type="ECO:0000256" key="2">
    <source>
        <dbReference type="PROSITE-ProRule" id="PRU01278"/>
    </source>
</evidence>
<dbReference type="PANTHER" id="PTHR33941">
    <property type="entry name" value="PROPANEDIOL UTILIZATION PROTEIN PDUA"/>
    <property type="match status" value="1"/>
</dbReference>
<evidence type="ECO:0000313" key="5">
    <source>
        <dbReference type="EMBL" id="MBU9856687.1"/>
    </source>
</evidence>
<evidence type="ECO:0000256" key="3">
    <source>
        <dbReference type="SAM" id="MobiDB-lite"/>
    </source>
</evidence>
<name>A0ABS6LX68_9GAMM</name>
<dbReference type="InterPro" id="IPR000249">
    <property type="entry name" value="BMC_dom"/>
</dbReference>
<dbReference type="PANTHER" id="PTHR33941:SF11">
    <property type="entry name" value="BACTERIAL MICROCOMPARTMENT SHELL PROTEIN PDUJ"/>
    <property type="match status" value="1"/>
</dbReference>
<organism evidence="5 6">
    <name type="scientific">Rahnella bonaserana</name>
    <dbReference type="NCBI Taxonomy" id="2816248"/>
    <lineage>
        <taxon>Bacteria</taxon>
        <taxon>Pseudomonadati</taxon>
        <taxon>Pseudomonadota</taxon>
        <taxon>Gammaproteobacteria</taxon>
        <taxon>Enterobacterales</taxon>
        <taxon>Yersiniaceae</taxon>
        <taxon>Rahnella</taxon>
    </lineage>
</organism>
<dbReference type="PROSITE" id="PS51930">
    <property type="entry name" value="BMC_2"/>
    <property type="match status" value="1"/>
</dbReference>
<feature type="domain" description="BMC" evidence="4">
    <location>
        <begin position="5"/>
        <end position="90"/>
    </location>
</feature>
<evidence type="ECO:0000313" key="6">
    <source>
        <dbReference type="Proteomes" id="UP000734343"/>
    </source>
</evidence>
<dbReference type="SMART" id="SM00877">
    <property type="entry name" value="BMC"/>
    <property type="match status" value="1"/>
</dbReference>
<comment type="similarity">
    <text evidence="2">Belongs to the bacterial microcompartments protein family.</text>
</comment>
<dbReference type="EMBL" id="JAFMOW010000064">
    <property type="protein sequence ID" value="MBU9856687.1"/>
    <property type="molecule type" value="Genomic_DNA"/>
</dbReference>
<sequence length="164" mass="17077">MPGQSLGLIETVGLAAAIEAADAAIKSAHVTLIGYELTKGGGMVTVKFEGEIGAINAGVAAGVMAASKVGTVYAHKVIARTAQHIECMIYSADTLGITAAGPQAEPVPFENPLTIPVRNVEELNVEETPDQSTCMDFSEEAPKKEQSTVTVNNSQKPRGAGRRK</sequence>
<dbReference type="CDD" id="cd07045">
    <property type="entry name" value="BMC_CcmK_like"/>
    <property type="match status" value="1"/>
</dbReference>
<proteinExistence type="inferred from homology"/>
<keyword evidence="6" id="KW-1185">Reference proteome</keyword>
<protein>
    <submittedName>
        <fullName evidence="5">BMC domain-containing protein</fullName>
    </submittedName>
</protein>
<dbReference type="Proteomes" id="UP000734343">
    <property type="component" value="Unassembled WGS sequence"/>
</dbReference>
<dbReference type="InterPro" id="IPR050575">
    <property type="entry name" value="BMC_shell"/>
</dbReference>
<feature type="region of interest" description="Disordered" evidence="3">
    <location>
        <begin position="125"/>
        <end position="164"/>
    </location>
</feature>
<accession>A0ABS6LX68</accession>
<gene>
    <name evidence="5" type="ORF">J1778_15510</name>
</gene>
<evidence type="ECO:0000256" key="1">
    <source>
        <dbReference type="ARBA" id="ARBA00004836"/>
    </source>
</evidence>